<proteinExistence type="predicted"/>
<feature type="coiled-coil region" evidence="1">
    <location>
        <begin position="341"/>
        <end position="410"/>
    </location>
</feature>
<protein>
    <submittedName>
        <fullName evidence="3">Uncharacterized protein</fullName>
    </submittedName>
</protein>
<sequence length="606" mass="66467">MKEEQVSQLSNEIADSTNALTQNEALIQSQEKAREQEKRDHAAALRDFEESVSALSRAISVLKERSQDVPQSSEALLQVVGDARLPSAAKELIASFVGFDGTDGSYAPEANAYEFQSGSIVEILQKLRVDFENKAHQLQIEESNSAHAAAMVVQDLRDTIKHGKTRISSATEQKASLVGEVAVERKEKTMVEKSLEVDQQTLASTTAQCDQKKLSFDEKQKNRQDEITALEQAMQILKSDGVQQVSAGTSGSVLAQLLRRGAGLAETDIVRHKVVQFVESEAKRLHSKDLGLLVEKLVTDPFVKVKKLIQSMIDRLMAEASADTELKGYCDRELGVSQINLDSMAQTMQRLHTSIDEAEAEKQERTIRKADLATEVVQAREAMATATAERKEEKASNQRTVAEAKAAQEQITQAIKILTDYYNKSGGFTALLQKSRNSRQPQGPAIGTEEWNELATEKEGSVDRGHKEGMQMFGDRFTGQQEKAGGVLALLEVIMGDFANLEAETEAAEASSAKQFDETMGKLETTLAVGTQELEQIDTRLANLGQKLTSDAADLHTEERKHGAATRYRASLDAKCSPSGVTVKTRSEQRAAEIQSLKEVLAILSE</sequence>
<evidence type="ECO:0000313" key="3">
    <source>
        <dbReference type="EMBL" id="CAD8858166.1"/>
    </source>
</evidence>
<feature type="compositionally biased region" description="Basic and acidic residues" evidence="2">
    <location>
        <begin position="455"/>
        <end position="465"/>
    </location>
</feature>
<evidence type="ECO:0000256" key="2">
    <source>
        <dbReference type="SAM" id="MobiDB-lite"/>
    </source>
</evidence>
<accession>A0A7S1FD45</accession>
<dbReference type="AlphaFoldDB" id="A0A7S1FD45"/>
<evidence type="ECO:0000256" key="1">
    <source>
        <dbReference type="SAM" id="Coils"/>
    </source>
</evidence>
<name>A0A7S1FD45_NOCSC</name>
<dbReference type="EMBL" id="HBFQ01045708">
    <property type="protein sequence ID" value="CAD8858166.1"/>
    <property type="molecule type" value="Transcribed_RNA"/>
</dbReference>
<organism evidence="3">
    <name type="scientific">Noctiluca scintillans</name>
    <name type="common">Sea sparkle</name>
    <name type="synonym">Red tide dinoflagellate</name>
    <dbReference type="NCBI Taxonomy" id="2966"/>
    <lineage>
        <taxon>Eukaryota</taxon>
        <taxon>Sar</taxon>
        <taxon>Alveolata</taxon>
        <taxon>Dinophyceae</taxon>
        <taxon>Noctilucales</taxon>
        <taxon>Noctilucaceae</taxon>
        <taxon>Noctiluca</taxon>
    </lineage>
</organism>
<gene>
    <name evidence="3" type="ORF">NSCI0253_LOCUS32519</name>
</gene>
<feature type="coiled-coil region" evidence="1">
    <location>
        <begin position="20"/>
        <end position="65"/>
    </location>
</feature>
<keyword evidence="1" id="KW-0175">Coiled coil</keyword>
<feature type="region of interest" description="Disordered" evidence="2">
    <location>
        <begin position="435"/>
        <end position="465"/>
    </location>
</feature>
<reference evidence="3" key="1">
    <citation type="submission" date="2021-01" db="EMBL/GenBank/DDBJ databases">
        <authorList>
            <person name="Corre E."/>
            <person name="Pelletier E."/>
            <person name="Niang G."/>
            <person name="Scheremetjew M."/>
            <person name="Finn R."/>
            <person name="Kale V."/>
            <person name="Holt S."/>
            <person name="Cochrane G."/>
            <person name="Meng A."/>
            <person name="Brown T."/>
            <person name="Cohen L."/>
        </authorList>
    </citation>
    <scope>NUCLEOTIDE SEQUENCE</scope>
</reference>